<evidence type="ECO:0000313" key="2">
    <source>
        <dbReference type="Proteomes" id="UP001595923"/>
    </source>
</evidence>
<protein>
    <submittedName>
        <fullName evidence="1">Uncharacterized protein</fullName>
    </submittedName>
</protein>
<dbReference type="Proteomes" id="UP001595923">
    <property type="component" value="Unassembled WGS sequence"/>
</dbReference>
<reference evidence="2" key="1">
    <citation type="journal article" date="2019" name="Int. J. Syst. Evol. Microbiol.">
        <title>The Global Catalogue of Microorganisms (GCM) 10K type strain sequencing project: providing services to taxonomists for standard genome sequencing and annotation.</title>
        <authorList>
            <consortium name="The Broad Institute Genomics Platform"/>
            <consortium name="The Broad Institute Genome Sequencing Center for Infectious Disease"/>
            <person name="Wu L."/>
            <person name="Ma J."/>
        </authorList>
    </citation>
    <scope>NUCLEOTIDE SEQUENCE [LARGE SCALE GENOMIC DNA]</scope>
    <source>
        <strain evidence="2">XZYJ18</strain>
    </source>
</reference>
<proteinExistence type="predicted"/>
<keyword evidence="2" id="KW-1185">Reference proteome</keyword>
<evidence type="ECO:0000313" key="1">
    <source>
        <dbReference type="EMBL" id="MFC4562250.1"/>
    </source>
</evidence>
<sequence length="42" mass="4625">MWWCQGGADDYREWITAAGLVVAEEGFAPEGAGGHAVFWARR</sequence>
<comment type="caution">
    <text evidence="1">The sequence shown here is derived from an EMBL/GenBank/DDBJ whole genome shotgun (WGS) entry which is preliminary data.</text>
</comment>
<name>A0ABV9DU87_9ACTN</name>
<dbReference type="RefSeq" id="WP_378573298.1">
    <property type="nucleotide sequence ID" value="NZ_JBHSFQ010000007.1"/>
</dbReference>
<organism evidence="1 2">
    <name type="scientific">Nocardiopsis mangrovi</name>
    <dbReference type="NCBI Taxonomy" id="1179818"/>
    <lineage>
        <taxon>Bacteria</taxon>
        <taxon>Bacillati</taxon>
        <taxon>Actinomycetota</taxon>
        <taxon>Actinomycetes</taxon>
        <taxon>Streptosporangiales</taxon>
        <taxon>Nocardiopsidaceae</taxon>
        <taxon>Nocardiopsis</taxon>
    </lineage>
</organism>
<gene>
    <name evidence="1" type="ORF">ACFO4E_10325</name>
</gene>
<dbReference type="EMBL" id="JBHSFQ010000007">
    <property type="protein sequence ID" value="MFC4562250.1"/>
    <property type="molecule type" value="Genomic_DNA"/>
</dbReference>
<accession>A0ABV9DU87</accession>